<feature type="transmembrane region" description="Helical" evidence="6">
    <location>
        <begin position="160"/>
        <end position="183"/>
    </location>
</feature>
<evidence type="ECO:0000256" key="2">
    <source>
        <dbReference type="ARBA" id="ARBA00022692"/>
    </source>
</evidence>
<dbReference type="OrthoDB" id="567788at2759"/>
<dbReference type="AlphaFoldDB" id="A0A3D8T018"/>
<evidence type="ECO:0000313" key="10">
    <source>
        <dbReference type="Proteomes" id="UP000256328"/>
    </source>
</evidence>
<feature type="transmembrane region" description="Helical" evidence="6">
    <location>
        <begin position="249"/>
        <end position="267"/>
    </location>
</feature>
<feature type="region of interest" description="Disordered" evidence="7">
    <location>
        <begin position="1"/>
        <end position="31"/>
    </location>
</feature>
<evidence type="ECO:0000313" key="9">
    <source>
        <dbReference type="EMBL" id="RDW91896.1"/>
    </source>
</evidence>
<sequence>MSSDLASNDTGATILPSIETPEPSTNGSSLAGMKQTVVDSKYNSSSKLPHHQLTECSDASAAINAVQNHPVTQSVANGPVATSVRDQSAKTSSEFSNLANSRTTPSRPTATGQPLTHYHSFFGTLLSWNNPRASGIAYLSTVLFIFAARYLNILRYAFKLTWMTLGVTVLAEVAGKTLFSAGFTSQFRPRKYYTVPKQTLDMMLGDVHELINFFVIESQRIVFAENVAASVAAFFGSFLSYYLIKVVPLWGMALISTSVLFLGPLVYKTNKELIDHHVENASNVINQQTQQVKQLASHHAARATEFTKQSVGDYSAKAQEMVANARGRSSSPVATKSAPVKTEPAPAYKSEDFPAAPKEEFKSEAAPSVGEQEPLIAA</sequence>
<evidence type="ECO:0000256" key="4">
    <source>
        <dbReference type="ARBA" id="ARBA00022989"/>
    </source>
</evidence>
<feature type="compositionally biased region" description="Polar residues" evidence="7">
    <location>
        <begin position="1"/>
        <end position="11"/>
    </location>
</feature>
<comment type="subcellular location">
    <subcellularLocation>
        <location evidence="1 6">Endoplasmic reticulum membrane</location>
        <topology evidence="1 6">Multi-pass membrane protein</topology>
    </subcellularLocation>
</comment>
<keyword evidence="3 6" id="KW-0256">Endoplasmic reticulum</keyword>
<evidence type="ECO:0000256" key="3">
    <source>
        <dbReference type="ARBA" id="ARBA00022824"/>
    </source>
</evidence>
<feature type="compositionally biased region" description="Polar residues" evidence="7">
    <location>
        <begin position="84"/>
        <end position="112"/>
    </location>
</feature>
<keyword evidence="5 6" id="KW-0472">Membrane</keyword>
<dbReference type="InterPro" id="IPR003388">
    <property type="entry name" value="Reticulon"/>
</dbReference>
<evidence type="ECO:0000256" key="1">
    <source>
        <dbReference type="ARBA" id="ARBA00004477"/>
    </source>
</evidence>
<organism evidence="9 10">
    <name type="scientific">Coleophoma crateriformis</name>
    <dbReference type="NCBI Taxonomy" id="565419"/>
    <lineage>
        <taxon>Eukaryota</taxon>
        <taxon>Fungi</taxon>
        <taxon>Dikarya</taxon>
        <taxon>Ascomycota</taxon>
        <taxon>Pezizomycotina</taxon>
        <taxon>Leotiomycetes</taxon>
        <taxon>Helotiales</taxon>
        <taxon>Dermateaceae</taxon>
        <taxon>Coleophoma</taxon>
    </lineage>
</organism>
<dbReference type="GO" id="GO:0005789">
    <property type="term" value="C:endoplasmic reticulum membrane"/>
    <property type="evidence" value="ECO:0007669"/>
    <property type="project" value="UniProtKB-SubCell"/>
</dbReference>
<feature type="compositionally biased region" description="Basic and acidic residues" evidence="7">
    <location>
        <begin position="349"/>
        <end position="363"/>
    </location>
</feature>
<feature type="transmembrane region" description="Helical" evidence="6">
    <location>
        <begin position="221"/>
        <end position="243"/>
    </location>
</feature>
<protein>
    <recommendedName>
        <fullName evidence="6">Reticulon-like protein</fullName>
    </recommendedName>
</protein>
<gene>
    <name evidence="9" type="ORF">BP5796_01290</name>
</gene>
<feature type="transmembrane region" description="Helical" evidence="6">
    <location>
        <begin position="136"/>
        <end position="154"/>
    </location>
</feature>
<dbReference type="EMBL" id="PDLN01000002">
    <property type="protein sequence ID" value="RDW91896.1"/>
    <property type="molecule type" value="Genomic_DNA"/>
</dbReference>
<evidence type="ECO:0000256" key="7">
    <source>
        <dbReference type="SAM" id="MobiDB-lite"/>
    </source>
</evidence>
<dbReference type="Pfam" id="PF02453">
    <property type="entry name" value="Reticulon"/>
    <property type="match status" value="1"/>
</dbReference>
<keyword evidence="4 6" id="KW-1133">Transmembrane helix</keyword>
<name>A0A3D8T018_9HELO</name>
<feature type="region of interest" description="Disordered" evidence="7">
    <location>
        <begin position="74"/>
        <end position="112"/>
    </location>
</feature>
<accession>A0A3D8T018</accession>
<dbReference type="PROSITE" id="PS50845">
    <property type="entry name" value="RETICULON"/>
    <property type="match status" value="1"/>
</dbReference>
<proteinExistence type="predicted"/>
<evidence type="ECO:0000259" key="8">
    <source>
        <dbReference type="PROSITE" id="PS50845"/>
    </source>
</evidence>
<keyword evidence="2 6" id="KW-0812">Transmembrane</keyword>
<dbReference type="Proteomes" id="UP000256328">
    <property type="component" value="Unassembled WGS sequence"/>
</dbReference>
<keyword evidence="10" id="KW-1185">Reference proteome</keyword>
<evidence type="ECO:0000256" key="5">
    <source>
        <dbReference type="ARBA" id="ARBA00023136"/>
    </source>
</evidence>
<comment type="caution">
    <text evidence="9">The sequence shown here is derived from an EMBL/GenBank/DDBJ whole genome shotgun (WGS) entry which is preliminary data.</text>
</comment>
<evidence type="ECO:0000256" key="6">
    <source>
        <dbReference type="RuleBase" id="RU363132"/>
    </source>
</evidence>
<feature type="domain" description="Reticulon" evidence="8">
    <location>
        <begin position="122"/>
        <end position="319"/>
    </location>
</feature>
<reference evidence="9 10" key="1">
    <citation type="journal article" date="2018" name="IMA Fungus">
        <title>IMA Genome-F 9: Draft genome sequence of Annulohypoxylon stygium, Aspergillus mulundensis, Berkeleyomyces basicola (syn. Thielaviopsis basicola), Ceratocystis smalleyi, two Cercospora beticola strains, Coleophoma cylindrospora, Fusarium fracticaudum, Phialophora cf. hyalina, and Morchella septimelata.</title>
        <authorList>
            <person name="Wingfield B.D."/>
            <person name="Bills G.F."/>
            <person name="Dong Y."/>
            <person name="Huang W."/>
            <person name="Nel W.J."/>
            <person name="Swalarsk-Parry B.S."/>
            <person name="Vaghefi N."/>
            <person name="Wilken P.M."/>
            <person name="An Z."/>
            <person name="de Beer Z.W."/>
            <person name="De Vos L."/>
            <person name="Chen L."/>
            <person name="Duong T.A."/>
            <person name="Gao Y."/>
            <person name="Hammerbacher A."/>
            <person name="Kikkert J.R."/>
            <person name="Li Y."/>
            <person name="Li H."/>
            <person name="Li K."/>
            <person name="Li Q."/>
            <person name="Liu X."/>
            <person name="Ma X."/>
            <person name="Naidoo K."/>
            <person name="Pethybridge S.J."/>
            <person name="Sun J."/>
            <person name="Steenkamp E.T."/>
            <person name="van der Nest M.A."/>
            <person name="van Wyk S."/>
            <person name="Wingfield M.J."/>
            <person name="Xiong C."/>
            <person name="Yue Q."/>
            <person name="Zhang X."/>
        </authorList>
    </citation>
    <scope>NUCLEOTIDE SEQUENCE [LARGE SCALE GENOMIC DNA]</scope>
    <source>
        <strain evidence="9 10">BP5796</strain>
    </source>
</reference>
<feature type="region of interest" description="Disordered" evidence="7">
    <location>
        <begin position="324"/>
        <end position="378"/>
    </location>
</feature>